<dbReference type="RefSeq" id="WP_220641736.1">
    <property type="nucleotide sequence ID" value="NZ_CP080429.1"/>
</dbReference>
<evidence type="ECO:0008006" key="3">
    <source>
        <dbReference type="Google" id="ProtNLM"/>
    </source>
</evidence>
<keyword evidence="2" id="KW-1185">Reference proteome</keyword>
<organism evidence="1 2">
    <name type="scientific">Flavobacterium litorale</name>
    <dbReference type="NCBI Taxonomy" id="2856519"/>
    <lineage>
        <taxon>Bacteria</taxon>
        <taxon>Pseudomonadati</taxon>
        <taxon>Bacteroidota</taxon>
        <taxon>Flavobacteriia</taxon>
        <taxon>Flavobacteriales</taxon>
        <taxon>Flavobacteriaceae</taxon>
        <taxon>Flavobacterium</taxon>
    </lineage>
</organism>
<proteinExistence type="predicted"/>
<accession>A0ABX8VFL7</accession>
<protein>
    <recommendedName>
        <fullName evidence="3">YiaAB two helix domain-containing protein</fullName>
    </recommendedName>
</protein>
<reference evidence="1 2" key="1">
    <citation type="submission" date="2021-07" db="EMBL/GenBank/DDBJ databases">
        <title>Flavobacterium WSW3-B6 sp.nov, isolated from seaweed.</title>
        <authorList>
            <person name="Muhammad N."/>
            <person name="Ho H."/>
            <person name="Lee Y.-J."/>
            <person name="Nguyen T."/>
            <person name="Ho J."/>
            <person name="Kim S.-G."/>
        </authorList>
    </citation>
    <scope>NUCLEOTIDE SEQUENCE [LARGE SCALE GENOMIC DNA]</scope>
    <source>
        <strain evidence="1 2">WSW3-B6</strain>
    </source>
</reference>
<dbReference type="EMBL" id="CP080429">
    <property type="protein sequence ID" value="QYJ69401.1"/>
    <property type="molecule type" value="Genomic_DNA"/>
</dbReference>
<name>A0ABX8VFL7_9FLAO</name>
<gene>
    <name evidence="1" type="ORF">K1I41_05800</name>
</gene>
<dbReference type="Proteomes" id="UP000825381">
    <property type="component" value="Chromosome"/>
</dbReference>
<sequence length="73" mass="7991">MPRNSIKSNRSLLIAALLWLMLGLGLTFVEAESLPYQAVLGSGFLFSGYAVMTANRNIAADEETNKKKSTAWI</sequence>
<evidence type="ECO:0000313" key="1">
    <source>
        <dbReference type="EMBL" id="QYJ69401.1"/>
    </source>
</evidence>
<evidence type="ECO:0000313" key="2">
    <source>
        <dbReference type="Proteomes" id="UP000825381"/>
    </source>
</evidence>